<evidence type="ECO:0000313" key="1">
    <source>
        <dbReference type="EMBL" id="ADM09292.1"/>
    </source>
</evidence>
<keyword evidence="2" id="KW-1185">Reference proteome</keyword>
<dbReference type="STRING" id="314260.PB2503_06122"/>
<proteinExistence type="predicted"/>
<evidence type="ECO:0000313" key="2">
    <source>
        <dbReference type="Proteomes" id="UP000001302"/>
    </source>
</evidence>
<organism evidence="1 2">
    <name type="scientific">Parvularcula bermudensis (strain ATCC BAA-594 / HTCC2503 / KCTC 12087)</name>
    <dbReference type="NCBI Taxonomy" id="314260"/>
    <lineage>
        <taxon>Bacteria</taxon>
        <taxon>Pseudomonadati</taxon>
        <taxon>Pseudomonadota</taxon>
        <taxon>Alphaproteobacteria</taxon>
        <taxon>Parvularculales</taxon>
        <taxon>Parvularculaceae</taxon>
        <taxon>Parvularcula</taxon>
    </lineage>
</organism>
<dbReference type="eggNOG" id="ENOG5033G09">
    <property type="taxonomic scope" value="Bacteria"/>
</dbReference>
<accession>E0THJ6</accession>
<name>E0THJ6_PARBH</name>
<dbReference type="EMBL" id="CP002156">
    <property type="protein sequence ID" value="ADM09292.1"/>
    <property type="molecule type" value="Genomic_DNA"/>
</dbReference>
<dbReference type="RefSeq" id="WP_013300266.1">
    <property type="nucleotide sequence ID" value="NC_014414.1"/>
</dbReference>
<dbReference type="HOGENOM" id="CLU_865722_0_0_5"/>
<dbReference type="AlphaFoldDB" id="E0THJ6"/>
<dbReference type="KEGG" id="pbr:PB2503_06122"/>
<dbReference type="OrthoDB" id="8450152at2"/>
<reference evidence="1 2" key="2">
    <citation type="journal article" date="2011" name="J. Bacteriol.">
        <title>Complete genome sequence of strain HTCC2503T of Parvularcula bermudensis, the type species of the order "Parvularculales" in the class Alphaproteobacteria.</title>
        <authorList>
            <person name="Oh H.M."/>
            <person name="Kang I."/>
            <person name="Vergin K.L."/>
            <person name="Kang D."/>
            <person name="Rhee K.H."/>
            <person name="Giovannoni S.J."/>
            <person name="Cho J.C."/>
        </authorList>
    </citation>
    <scope>NUCLEOTIDE SEQUENCE [LARGE SCALE GENOMIC DNA]</scope>
    <source>
        <strain evidence="2">ATCC BAA-594 / HTCC2503 / KCTC 12087</strain>
    </source>
</reference>
<gene>
    <name evidence="1" type="ordered locus">PB2503_06122</name>
</gene>
<reference evidence="2" key="1">
    <citation type="submission" date="2010-08" db="EMBL/GenBank/DDBJ databases">
        <title>Genome sequence of Parvularcula bermudensis HTCC2503.</title>
        <authorList>
            <person name="Kang D.-M."/>
            <person name="Oh H.-M."/>
            <person name="Cho J.-C."/>
        </authorList>
    </citation>
    <scope>NUCLEOTIDE SEQUENCE [LARGE SCALE GENOMIC DNA]</scope>
    <source>
        <strain evidence="2">ATCC BAA-594 / HTCC2503 / KCTC 12087</strain>
    </source>
</reference>
<dbReference type="Proteomes" id="UP000001302">
    <property type="component" value="Chromosome"/>
</dbReference>
<sequence length="267" mass="30802">MNGLKFDDVIIHPKLKSGGYADLLVHASGDGLKYALLIEHKIGAGPATRQAKRYADHAEYLRSKGVKAATLLIAPQNYVGEKDDYDKSFSLEEMIEIMSSKDNLRLKYRRKRIKAAIKKQASSGVQIPDIAVKELHIRYKEVAEEWCRRESVSFQFPPIKEEYYDEDSWIERIKHPRLPSHITLRHRLWMSVGHELGSVDLFLKTPNEAEISRIMNDRPVGSKPYNPKENPQVSFEVSALKPHKKFSQETVEHACERMVELVDWYTK</sequence>
<protein>
    <submittedName>
        <fullName evidence="1">Uncharacterized protein</fullName>
    </submittedName>
</protein>